<dbReference type="eggNOG" id="KOG2815">
    <property type="taxonomic scope" value="Eukaryota"/>
</dbReference>
<dbReference type="SMART" id="SM01387">
    <property type="entry name" value="Ribosomal_S15"/>
    <property type="match status" value="1"/>
</dbReference>
<dbReference type="OMA" id="FNMGRQY"/>
<evidence type="ECO:0008006" key="7">
    <source>
        <dbReference type="Google" id="ProtNLM"/>
    </source>
</evidence>
<evidence type="ECO:0000313" key="6">
    <source>
        <dbReference type="Proteomes" id="UP000005666"/>
    </source>
</evidence>
<dbReference type="HAMAP" id="MF_01343_B">
    <property type="entry name" value="Ribosomal_uS15_B"/>
    <property type="match status" value="1"/>
</dbReference>
<evidence type="ECO:0000256" key="2">
    <source>
        <dbReference type="ARBA" id="ARBA00022980"/>
    </source>
</evidence>
<keyword evidence="3" id="KW-0687">Ribonucleoprotein</keyword>
<proteinExistence type="inferred from homology"/>
<dbReference type="PANTHER" id="PTHR23321:SF26">
    <property type="entry name" value="SMALL RIBOSOMAL SUBUNIT PROTEIN US15M"/>
    <property type="match status" value="1"/>
</dbReference>
<dbReference type="GeneID" id="11534418"/>
<dbReference type="InterPro" id="IPR000589">
    <property type="entry name" value="Ribosomal_uS15"/>
</dbReference>
<evidence type="ECO:0000256" key="1">
    <source>
        <dbReference type="ARBA" id="ARBA00008434"/>
    </source>
</evidence>
<name>G8BSP6_TETPH</name>
<dbReference type="AlphaFoldDB" id="G8BSP6"/>
<evidence type="ECO:0000256" key="4">
    <source>
        <dbReference type="SAM" id="MobiDB-lite"/>
    </source>
</evidence>
<dbReference type="InterPro" id="IPR005290">
    <property type="entry name" value="Ribosomal_uS15_bac-type"/>
</dbReference>
<dbReference type="STRING" id="1071381.G8BSP6"/>
<dbReference type="GO" id="GO:0003735">
    <property type="term" value="F:structural constituent of ribosome"/>
    <property type="evidence" value="ECO:0007669"/>
    <property type="project" value="EnsemblFungi"/>
</dbReference>
<keyword evidence="6" id="KW-1185">Reference proteome</keyword>
<dbReference type="InterPro" id="IPR009068">
    <property type="entry name" value="uS15_NS1_RNA-bd_sf"/>
</dbReference>
<comment type="similarity">
    <text evidence="1">Belongs to the universal ribosomal protein uS15 family.</text>
</comment>
<dbReference type="HOGENOM" id="CLU_073662_0_0_1"/>
<dbReference type="NCBIfam" id="TIGR00952">
    <property type="entry name" value="S15_bact"/>
    <property type="match status" value="1"/>
</dbReference>
<sequence length="308" mass="35333">MLRYGLLGLKPALNASIKRNLSGTGAVEGQKAIRYLKSQKIRQKNEAIQASIKNALDTVDPVLGKADTPFINRILSELEEKNVLAGGHTKDEVEKLIAAIEAKNIDESTRNVQGSLLTQNDTTSLLLKPDEKMFATRREAILRILNIKNSDSKNRVKLATRLAIKEFQRFEGDVGSSEVQAACMTIRIYNMARNLKEHHKNFAMIRSLRMLVQQRQSILRYLKRDNPEKYFWTIQKLGLSDLSVTKEFNMDRQYMQDFKFYGDKILVKESKNETERKRKEVRKQKKLSKNSASIVEENSNIVEIGMKQ</sequence>
<dbReference type="Proteomes" id="UP000005666">
    <property type="component" value="Chromosome 4"/>
</dbReference>
<dbReference type="Pfam" id="PF00312">
    <property type="entry name" value="Ribosomal_S15"/>
    <property type="match status" value="1"/>
</dbReference>
<dbReference type="RefSeq" id="XP_003685301.1">
    <property type="nucleotide sequence ID" value="XM_003685253.1"/>
</dbReference>
<dbReference type="GO" id="GO:0005763">
    <property type="term" value="C:mitochondrial small ribosomal subunit"/>
    <property type="evidence" value="ECO:0007669"/>
    <property type="project" value="EnsemblFungi"/>
</dbReference>
<keyword evidence="2" id="KW-0689">Ribosomal protein</keyword>
<dbReference type="Gene3D" id="1.10.287.10">
    <property type="entry name" value="S15/NS1, RNA-binding"/>
    <property type="match status" value="1"/>
</dbReference>
<accession>G8BSP6</accession>
<gene>
    <name evidence="5" type="primary">TPHA0D02290</name>
    <name evidence="5" type="ordered locus">TPHA_0D02290</name>
</gene>
<feature type="region of interest" description="Disordered" evidence="4">
    <location>
        <begin position="272"/>
        <end position="292"/>
    </location>
</feature>
<dbReference type="EMBL" id="HE612859">
    <property type="protein sequence ID" value="CCE62867.1"/>
    <property type="molecule type" value="Genomic_DNA"/>
</dbReference>
<feature type="compositionally biased region" description="Basic residues" evidence="4">
    <location>
        <begin position="279"/>
        <end position="288"/>
    </location>
</feature>
<evidence type="ECO:0000256" key="3">
    <source>
        <dbReference type="ARBA" id="ARBA00023274"/>
    </source>
</evidence>
<dbReference type="GO" id="GO:0006412">
    <property type="term" value="P:translation"/>
    <property type="evidence" value="ECO:0007669"/>
    <property type="project" value="InterPro"/>
</dbReference>
<dbReference type="SUPFAM" id="SSF47060">
    <property type="entry name" value="S15/NS1 RNA-binding domain"/>
    <property type="match status" value="1"/>
</dbReference>
<dbReference type="OrthoDB" id="441444at2759"/>
<protein>
    <recommendedName>
        <fullName evidence="7">Ribosomal protein S15</fullName>
    </recommendedName>
</protein>
<organism evidence="5 6">
    <name type="scientific">Tetrapisispora phaffii (strain ATCC 24235 / CBS 4417 / NBRC 1672 / NRRL Y-8282 / UCD 70-5)</name>
    <name type="common">Yeast</name>
    <name type="synonym">Fabospora phaffii</name>
    <dbReference type="NCBI Taxonomy" id="1071381"/>
    <lineage>
        <taxon>Eukaryota</taxon>
        <taxon>Fungi</taxon>
        <taxon>Dikarya</taxon>
        <taxon>Ascomycota</taxon>
        <taxon>Saccharomycotina</taxon>
        <taxon>Saccharomycetes</taxon>
        <taxon>Saccharomycetales</taxon>
        <taxon>Saccharomycetaceae</taxon>
        <taxon>Tetrapisispora</taxon>
    </lineage>
</organism>
<dbReference type="PANTHER" id="PTHR23321">
    <property type="entry name" value="RIBOSOMAL PROTEIN S15, BACTERIAL AND ORGANELLAR"/>
    <property type="match status" value="1"/>
</dbReference>
<evidence type="ECO:0000313" key="5">
    <source>
        <dbReference type="EMBL" id="CCE62867.1"/>
    </source>
</evidence>
<reference evidence="5 6" key="1">
    <citation type="journal article" date="2011" name="Proc. Natl. Acad. Sci. U.S.A.">
        <title>Evolutionary erosion of yeast sex chromosomes by mating-type switching accidents.</title>
        <authorList>
            <person name="Gordon J.L."/>
            <person name="Armisen D."/>
            <person name="Proux-Wera E."/>
            <person name="Oheigeartaigh S.S."/>
            <person name="Byrne K.P."/>
            <person name="Wolfe K.H."/>
        </authorList>
    </citation>
    <scope>NUCLEOTIDE SEQUENCE [LARGE SCALE GENOMIC DNA]</scope>
    <source>
        <strain evidence="6">ATCC 24235 / CBS 4417 / NBRC 1672 / NRRL Y-8282 / UCD 70-5</strain>
    </source>
</reference>
<dbReference type="KEGG" id="tpf:TPHA_0D02290"/>